<dbReference type="Proteomes" id="UP000054630">
    <property type="component" value="Unassembled WGS sequence"/>
</dbReference>
<accession>A0A0V0RG71</accession>
<organism evidence="1 2">
    <name type="scientific">Trichinella nelsoni</name>
    <dbReference type="NCBI Taxonomy" id="6336"/>
    <lineage>
        <taxon>Eukaryota</taxon>
        <taxon>Metazoa</taxon>
        <taxon>Ecdysozoa</taxon>
        <taxon>Nematoda</taxon>
        <taxon>Enoplea</taxon>
        <taxon>Dorylaimia</taxon>
        <taxon>Trichinellida</taxon>
        <taxon>Trichinellidae</taxon>
        <taxon>Trichinella</taxon>
    </lineage>
</organism>
<dbReference type="EMBL" id="JYDL01000199">
    <property type="protein sequence ID" value="KRX13463.1"/>
    <property type="molecule type" value="Genomic_DNA"/>
</dbReference>
<reference evidence="1 2" key="1">
    <citation type="submission" date="2015-01" db="EMBL/GenBank/DDBJ databases">
        <title>Evolution of Trichinella species and genotypes.</title>
        <authorList>
            <person name="Korhonen P.K."/>
            <person name="Edoardo P."/>
            <person name="Giuseppe L.R."/>
            <person name="Gasser R.B."/>
        </authorList>
    </citation>
    <scope>NUCLEOTIDE SEQUENCE [LARGE SCALE GENOMIC DNA]</scope>
    <source>
        <strain evidence="1">ISS37</strain>
    </source>
</reference>
<sequence>MCNSAARALDRSGLICDWVAVFGATESQGTVKVWLANVSWCDSQFLIVLIEDDFHYMSHPELIKSADDFQYDICFSVYA</sequence>
<dbReference type="AlphaFoldDB" id="A0A0V0RG71"/>
<keyword evidence="2" id="KW-1185">Reference proteome</keyword>
<protein>
    <submittedName>
        <fullName evidence="1">Uncharacterized protein</fullName>
    </submittedName>
</protein>
<proteinExistence type="predicted"/>
<evidence type="ECO:0000313" key="1">
    <source>
        <dbReference type="EMBL" id="KRX13463.1"/>
    </source>
</evidence>
<name>A0A0V0RG71_9BILA</name>
<comment type="caution">
    <text evidence="1">The sequence shown here is derived from an EMBL/GenBank/DDBJ whole genome shotgun (WGS) entry which is preliminary data.</text>
</comment>
<evidence type="ECO:0000313" key="2">
    <source>
        <dbReference type="Proteomes" id="UP000054630"/>
    </source>
</evidence>
<gene>
    <name evidence="1" type="ORF">T07_6804</name>
</gene>